<reference evidence="2" key="2">
    <citation type="submission" date="2018-05" db="EMBL/GenBank/DDBJ databases">
        <title>OmerRS3 (Oryza meridionalis Reference Sequence Version 3).</title>
        <authorList>
            <person name="Zhang J."/>
            <person name="Kudrna D."/>
            <person name="Lee S."/>
            <person name="Talag J."/>
            <person name="Welchert J."/>
            <person name="Wing R.A."/>
        </authorList>
    </citation>
    <scope>NUCLEOTIDE SEQUENCE [LARGE SCALE GENOMIC DNA]</scope>
    <source>
        <strain evidence="2">cv. OR44</strain>
    </source>
</reference>
<feature type="compositionally biased region" description="Basic residues" evidence="1">
    <location>
        <begin position="13"/>
        <end position="22"/>
    </location>
</feature>
<dbReference type="HOGENOM" id="CLU_1780408_0_0_1"/>
<protein>
    <submittedName>
        <fullName evidence="2">Uncharacterized protein</fullName>
    </submittedName>
</protein>
<evidence type="ECO:0000313" key="2">
    <source>
        <dbReference type="EnsemblPlants" id="OMERI06G16010.1"/>
    </source>
</evidence>
<sequence>MSTGSSPAAERRPGRHGHRRSSPKLEPELATSGIEDATGARVYREKASRRNAASRWGGGKEAEDADGGERAGVRQQVLRLQRHPALIQGSSSSKGGPSHSSRGQGTGSGFNSGQWRNAYKVFDEMSERDGVFMGVWLGDKPEWHGG</sequence>
<feature type="compositionally biased region" description="Basic and acidic residues" evidence="1">
    <location>
        <begin position="58"/>
        <end position="72"/>
    </location>
</feature>
<reference evidence="2" key="1">
    <citation type="submission" date="2015-04" db="UniProtKB">
        <authorList>
            <consortium name="EnsemblPlants"/>
        </authorList>
    </citation>
    <scope>IDENTIFICATION</scope>
</reference>
<feature type="region of interest" description="Disordered" evidence="1">
    <location>
        <begin position="1"/>
        <end position="114"/>
    </location>
</feature>
<accession>A0A0E0E1U6</accession>
<evidence type="ECO:0000313" key="3">
    <source>
        <dbReference type="Proteomes" id="UP000008021"/>
    </source>
</evidence>
<dbReference type="AlphaFoldDB" id="A0A0E0E1U6"/>
<proteinExistence type="predicted"/>
<dbReference type="Proteomes" id="UP000008021">
    <property type="component" value="Chromosome 6"/>
</dbReference>
<evidence type="ECO:0000256" key="1">
    <source>
        <dbReference type="SAM" id="MobiDB-lite"/>
    </source>
</evidence>
<dbReference type="Gramene" id="OMERI06G16010.1">
    <property type="protein sequence ID" value="OMERI06G16010.1"/>
    <property type="gene ID" value="OMERI06G16010"/>
</dbReference>
<feature type="compositionally biased region" description="Low complexity" evidence="1">
    <location>
        <begin position="89"/>
        <end position="103"/>
    </location>
</feature>
<name>A0A0E0E1U6_9ORYZ</name>
<organism evidence="2">
    <name type="scientific">Oryza meridionalis</name>
    <dbReference type="NCBI Taxonomy" id="40149"/>
    <lineage>
        <taxon>Eukaryota</taxon>
        <taxon>Viridiplantae</taxon>
        <taxon>Streptophyta</taxon>
        <taxon>Embryophyta</taxon>
        <taxon>Tracheophyta</taxon>
        <taxon>Spermatophyta</taxon>
        <taxon>Magnoliopsida</taxon>
        <taxon>Liliopsida</taxon>
        <taxon>Poales</taxon>
        <taxon>Poaceae</taxon>
        <taxon>BOP clade</taxon>
        <taxon>Oryzoideae</taxon>
        <taxon>Oryzeae</taxon>
        <taxon>Oryzinae</taxon>
        <taxon>Oryza</taxon>
    </lineage>
</organism>
<keyword evidence="3" id="KW-1185">Reference proteome</keyword>
<dbReference type="EnsemblPlants" id="OMERI06G16010.1">
    <property type="protein sequence ID" value="OMERI06G16010.1"/>
    <property type="gene ID" value="OMERI06G16010"/>
</dbReference>